<dbReference type="GO" id="GO:0003700">
    <property type="term" value="F:DNA-binding transcription factor activity"/>
    <property type="evidence" value="ECO:0007669"/>
    <property type="project" value="TreeGrafter"/>
</dbReference>
<protein>
    <submittedName>
        <fullName evidence="6">Transcriptional regulator, IclR family</fullName>
    </submittedName>
</protein>
<evidence type="ECO:0000256" key="3">
    <source>
        <dbReference type="ARBA" id="ARBA00023163"/>
    </source>
</evidence>
<dbReference type="InterPro" id="IPR011991">
    <property type="entry name" value="ArsR-like_HTH"/>
</dbReference>
<dbReference type="EMBL" id="FNFI01000012">
    <property type="protein sequence ID" value="SDK62463.1"/>
    <property type="molecule type" value="Genomic_DNA"/>
</dbReference>
<dbReference type="PROSITE" id="PS51077">
    <property type="entry name" value="HTH_ICLR"/>
    <property type="match status" value="1"/>
</dbReference>
<evidence type="ECO:0000313" key="6">
    <source>
        <dbReference type="EMBL" id="SDK62463.1"/>
    </source>
</evidence>
<dbReference type="InterPro" id="IPR036390">
    <property type="entry name" value="WH_DNA-bd_sf"/>
</dbReference>
<dbReference type="GO" id="GO:0003677">
    <property type="term" value="F:DNA binding"/>
    <property type="evidence" value="ECO:0007669"/>
    <property type="project" value="UniProtKB-KW"/>
</dbReference>
<dbReference type="RefSeq" id="WP_176760655.1">
    <property type="nucleotide sequence ID" value="NZ_FNFI01000012.1"/>
</dbReference>
<evidence type="ECO:0000256" key="2">
    <source>
        <dbReference type="ARBA" id="ARBA00023125"/>
    </source>
</evidence>
<keyword evidence="1" id="KW-0805">Transcription regulation</keyword>
<dbReference type="Proteomes" id="UP000242700">
    <property type="component" value="Unassembled WGS sequence"/>
</dbReference>
<dbReference type="STRING" id="586411.SAMN05216187_11214"/>
<keyword evidence="3" id="KW-0804">Transcription</keyword>
<dbReference type="PANTHER" id="PTHR30136:SF7">
    <property type="entry name" value="HTH-TYPE TRANSCRIPTIONAL REGULATOR KDGR-RELATED"/>
    <property type="match status" value="1"/>
</dbReference>
<dbReference type="Pfam" id="PF01614">
    <property type="entry name" value="IclR_C"/>
    <property type="match status" value="1"/>
</dbReference>
<dbReference type="Gene3D" id="3.30.450.40">
    <property type="match status" value="1"/>
</dbReference>
<dbReference type="GO" id="GO:0045892">
    <property type="term" value="P:negative regulation of DNA-templated transcription"/>
    <property type="evidence" value="ECO:0007669"/>
    <property type="project" value="UniProtKB-ARBA"/>
</dbReference>
<dbReference type="InterPro" id="IPR014757">
    <property type="entry name" value="Tscrpt_reg_IclR_C"/>
</dbReference>
<evidence type="ECO:0000256" key="1">
    <source>
        <dbReference type="ARBA" id="ARBA00023015"/>
    </source>
</evidence>
<accession>A0A1G9DF33</accession>
<dbReference type="InterPro" id="IPR036388">
    <property type="entry name" value="WH-like_DNA-bd_sf"/>
</dbReference>
<dbReference type="PROSITE" id="PS51078">
    <property type="entry name" value="ICLR_ED"/>
    <property type="match status" value="1"/>
</dbReference>
<dbReference type="CDD" id="cd00090">
    <property type="entry name" value="HTH_ARSR"/>
    <property type="match status" value="1"/>
</dbReference>
<proteinExistence type="predicted"/>
<evidence type="ECO:0000313" key="7">
    <source>
        <dbReference type="Proteomes" id="UP000242700"/>
    </source>
</evidence>
<dbReference type="InterPro" id="IPR005471">
    <property type="entry name" value="Tscrpt_reg_IclR_N"/>
</dbReference>
<reference evidence="7" key="1">
    <citation type="submission" date="2016-10" db="EMBL/GenBank/DDBJ databases">
        <authorList>
            <person name="Varghese N."/>
            <person name="Submissions S."/>
        </authorList>
    </citation>
    <scope>NUCLEOTIDE SEQUENCE [LARGE SCALE GENOMIC DNA]</scope>
    <source>
        <strain evidence="7">CGMCC 1.8911</strain>
    </source>
</reference>
<dbReference type="SUPFAM" id="SSF55781">
    <property type="entry name" value="GAF domain-like"/>
    <property type="match status" value="1"/>
</dbReference>
<dbReference type="Gene3D" id="1.10.10.10">
    <property type="entry name" value="Winged helix-like DNA-binding domain superfamily/Winged helix DNA-binding domain"/>
    <property type="match status" value="1"/>
</dbReference>
<evidence type="ECO:0000259" key="4">
    <source>
        <dbReference type="PROSITE" id="PS51077"/>
    </source>
</evidence>
<dbReference type="SMART" id="SM00346">
    <property type="entry name" value="HTH_ICLR"/>
    <property type="match status" value="1"/>
</dbReference>
<gene>
    <name evidence="6" type="ORF">SAMN05216187_11214</name>
</gene>
<dbReference type="InterPro" id="IPR029016">
    <property type="entry name" value="GAF-like_dom_sf"/>
</dbReference>
<dbReference type="PANTHER" id="PTHR30136">
    <property type="entry name" value="HELIX-TURN-HELIX TRANSCRIPTIONAL REGULATOR, ICLR FAMILY"/>
    <property type="match status" value="1"/>
</dbReference>
<organism evidence="6 7">
    <name type="scientific">Jeotgalicoccus aerolatus</name>
    <dbReference type="NCBI Taxonomy" id="709510"/>
    <lineage>
        <taxon>Bacteria</taxon>
        <taxon>Bacillati</taxon>
        <taxon>Bacillota</taxon>
        <taxon>Bacilli</taxon>
        <taxon>Bacillales</taxon>
        <taxon>Staphylococcaceae</taxon>
        <taxon>Jeotgalicoccus</taxon>
    </lineage>
</organism>
<dbReference type="Pfam" id="PF09339">
    <property type="entry name" value="HTH_IclR"/>
    <property type="match status" value="1"/>
</dbReference>
<dbReference type="SUPFAM" id="SSF46785">
    <property type="entry name" value="Winged helix' DNA-binding domain"/>
    <property type="match status" value="1"/>
</dbReference>
<dbReference type="InterPro" id="IPR050707">
    <property type="entry name" value="HTH_MetabolicPath_Reg"/>
</dbReference>
<feature type="domain" description="HTH iclR-type" evidence="4">
    <location>
        <begin position="1"/>
        <end position="61"/>
    </location>
</feature>
<keyword evidence="2" id="KW-0238">DNA-binding</keyword>
<sequence>MTANKVLSILTLFTMDNRSMTVGEISSELGIPASSVYRHIRVLKENGYLIEDNYGNYKLGYKFLELANIVRADISLTSIAKPYMDELTTRFRETTILNVISGINAVCLTTSVIDNAAIKVSSAEGKVMPLFGGASAKALLAYQDDSIIDKMFENSLVQRITENTITDKEKLVEDLLQVKKEGYATSVGELDEGVKAYGFPIKNSKDEVIASLTIAGPEFRMKHRNEEDIVEAFKSVVRKIEVYL</sequence>
<dbReference type="AlphaFoldDB" id="A0A1G9DF33"/>
<name>A0A1G9DF33_9STAP</name>
<evidence type="ECO:0000259" key="5">
    <source>
        <dbReference type="PROSITE" id="PS51078"/>
    </source>
</evidence>
<feature type="domain" description="IclR-ED" evidence="5">
    <location>
        <begin position="62"/>
        <end position="244"/>
    </location>
</feature>